<proteinExistence type="predicted"/>
<comment type="caution">
    <text evidence="1">The sequence shown here is derived from an EMBL/GenBank/DDBJ whole genome shotgun (WGS) entry which is preliminary data.</text>
</comment>
<dbReference type="RefSeq" id="WP_132371544.1">
    <property type="nucleotide sequence ID" value="NZ_SMAN01000007.1"/>
</dbReference>
<sequence>MEQTTIYEFYGLESDPVYQKINNLQPGEELYIEEVIVRKNTNSLFEIETEDLHEPATGEEACYWKLMSILNAMETEL</sequence>
<evidence type="ECO:0000313" key="1">
    <source>
        <dbReference type="EMBL" id="TCT23370.1"/>
    </source>
</evidence>
<evidence type="ECO:0000313" key="2">
    <source>
        <dbReference type="Proteomes" id="UP000294650"/>
    </source>
</evidence>
<dbReference type="EMBL" id="SMAN01000007">
    <property type="protein sequence ID" value="TCT23370.1"/>
    <property type="molecule type" value="Genomic_DNA"/>
</dbReference>
<gene>
    <name evidence="1" type="ORF">EDD68_10784</name>
</gene>
<reference evidence="1 2" key="1">
    <citation type="submission" date="2019-03" db="EMBL/GenBank/DDBJ databases">
        <title>Genomic Encyclopedia of Type Strains, Phase IV (KMG-IV): sequencing the most valuable type-strain genomes for metagenomic binning, comparative biology and taxonomic classification.</title>
        <authorList>
            <person name="Goeker M."/>
        </authorList>
    </citation>
    <scope>NUCLEOTIDE SEQUENCE [LARGE SCALE GENOMIC DNA]</scope>
    <source>
        <strain evidence="1 2">DSM 25894</strain>
    </source>
</reference>
<protein>
    <submittedName>
        <fullName evidence="1">Uncharacterized protein</fullName>
    </submittedName>
</protein>
<dbReference type="Proteomes" id="UP000294650">
    <property type="component" value="Unassembled WGS sequence"/>
</dbReference>
<accession>A0A4R3N2P1</accession>
<dbReference type="AlphaFoldDB" id="A0A4R3N2P1"/>
<organism evidence="1 2">
    <name type="scientific">Melghiribacillus thermohalophilus</name>
    <dbReference type="NCBI Taxonomy" id="1324956"/>
    <lineage>
        <taxon>Bacteria</taxon>
        <taxon>Bacillati</taxon>
        <taxon>Bacillota</taxon>
        <taxon>Bacilli</taxon>
        <taxon>Bacillales</taxon>
        <taxon>Bacillaceae</taxon>
        <taxon>Melghiribacillus</taxon>
    </lineage>
</organism>
<keyword evidence="2" id="KW-1185">Reference proteome</keyword>
<name>A0A4R3N2P1_9BACI</name>
<dbReference type="OrthoDB" id="2968682at2"/>